<organism evidence="1 2">
    <name type="scientific">Aspergillus avenaceus</name>
    <dbReference type="NCBI Taxonomy" id="36643"/>
    <lineage>
        <taxon>Eukaryota</taxon>
        <taxon>Fungi</taxon>
        <taxon>Dikarya</taxon>
        <taxon>Ascomycota</taxon>
        <taxon>Pezizomycotina</taxon>
        <taxon>Eurotiomycetes</taxon>
        <taxon>Eurotiomycetidae</taxon>
        <taxon>Eurotiales</taxon>
        <taxon>Aspergillaceae</taxon>
        <taxon>Aspergillus</taxon>
        <taxon>Aspergillus subgen. Circumdati</taxon>
    </lineage>
</organism>
<evidence type="ECO:0000313" key="1">
    <source>
        <dbReference type="EMBL" id="KAE8150198.1"/>
    </source>
</evidence>
<accession>A0A5N6TV04</accession>
<evidence type="ECO:0000313" key="2">
    <source>
        <dbReference type="Proteomes" id="UP000325780"/>
    </source>
</evidence>
<name>A0A5N6TV04_ASPAV</name>
<reference evidence="1 2" key="1">
    <citation type="submission" date="2019-04" db="EMBL/GenBank/DDBJ databases">
        <title>Friends and foes A comparative genomics study of 23 Aspergillus species from section Flavi.</title>
        <authorList>
            <consortium name="DOE Joint Genome Institute"/>
            <person name="Kjaerbolling I."/>
            <person name="Vesth T."/>
            <person name="Frisvad J.C."/>
            <person name="Nybo J.L."/>
            <person name="Theobald S."/>
            <person name="Kildgaard S."/>
            <person name="Isbrandt T."/>
            <person name="Kuo A."/>
            <person name="Sato A."/>
            <person name="Lyhne E.K."/>
            <person name="Kogle M.E."/>
            <person name="Wiebenga A."/>
            <person name="Kun R.S."/>
            <person name="Lubbers R.J."/>
            <person name="Makela M.R."/>
            <person name="Barry K."/>
            <person name="Chovatia M."/>
            <person name="Clum A."/>
            <person name="Daum C."/>
            <person name="Haridas S."/>
            <person name="He G."/>
            <person name="LaButti K."/>
            <person name="Lipzen A."/>
            <person name="Mondo S."/>
            <person name="Riley R."/>
            <person name="Salamov A."/>
            <person name="Simmons B.A."/>
            <person name="Magnuson J.K."/>
            <person name="Henrissat B."/>
            <person name="Mortensen U.H."/>
            <person name="Larsen T.O."/>
            <person name="Devries R.P."/>
            <person name="Grigoriev I.V."/>
            <person name="Machida M."/>
            <person name="Baker S.E."/>
            <person name="Andersen M.R."/>
        </authorList>
    </citation>
    <scope>NUCLEOTIDE SEQUENCE [LARGE SCALE GENOMIC DNA]</scope>
    <source>
        <strain evidence="1 2">IBT 18842</strain>
    </source>
</reference>
<dbReference type="AlphaFoldDB" id="A0A5N6TV04"/>
<keyword evidence="2" id="KW-1185">Reference proteome</keyword>
<sequence>MSGTVNISTPPVPTVLAEKRHHLSTDDDELPPAFEKTQQVHEWCMNSIYKSNEKYWNAITMLRGTPWDEVKWTETIKDANTACKGEDRLTISVTMQRYYMIQEQLSDSVRFKHQRVNAKALSPTFGFDDVCMLNRSIVSGSLLESQGQDWELTDSFLKELYGQLHLATGEVALVFGEGDDGGDE</sequence>
<gene>
    <name evidence="1" type="ORF">BDV25DRAFT_140039</name>
</gene>
<dbReference type="EMBL" id="ML742100">
    <property type="protein sequence ID" value="KAE8150198.1"/>
    <property type="molecule type" value="Genomic_DNA"/>
</dbReference>
<protein>
    <submittedName>
        <fullName evidence="1">Uncharacterized protein</fullName>
    </submittedName>
</protein>
<proteinExistence type="predicted"/>
<dbReference type="Proteomes" id="UP000325780">
    <property type="component" value="Unassembled WGS sequence"/>
</dbReference>